<dbReference type="GO" id="GO:0005524">
    <property type="term" value="F:ATP binding"/>
    <property type="evidence" value="ECO:0007669"/>
    <property type="project" value="InterPro"/>
</dbReference>
<dbReference type="Gene3D" id="3.40.50.300">
    <property type="entry name" value="P-loop containing nucleotide triphosphate hydrolases"/>
    <property type="match status" value="1"/>
</dbReference>
<protein>
    <submittedName>
        <fullName evidence="2">Replicative DNA helicase loader DnaI</fullName>
    </submittedName>
</protein>
<reference evidence="2 3" key="1">
    <citation type="submission" date="2019-03" db="EMBL/GenBank/DDBJ databases">
        <title>Genomic Encyclopedia of Type Strains, Phase IV (KMG-IV): sequencing the most valuable type-strain genomes for metagenomic binning, comparative biology and taxonomic classification.</title>
        <authorList>
            <person name="Goeker M."/>
        </authorList>
    </citation>
    <scope>NUCLEOTIDE SEQUENCE [LARGE SCALE GENOMIC DNA]</scope>
    <source>
        <strain evidence="2 3">DSM 25894</strain>
    </source>
</reference>
<keyword evidence="2" id="KW-0067">ATP-binding</keyword>
<dbReference type="AlphaFoldDB" id="A0A4R3N8B5"/>
<name>A0A4R3N8B5_9BACI</name>
<comment type="caution">
    <text evidence="2">The sequence shown here is derived from an EMBL/GenBank/DDBJ whole genome shotgun (WGS) entry which is preliminary data.</text>
</comment>
<feature type="domain" description="AAA+ ATPase" evidence="1">
    <location>
        <begin position="157"/>
        <end position="286"/>
    </location>
</feature>
<dbReference type="SUPFAM" id="SSF52540">
    <property type="entry name" value="P-loop containing nucleoside triphosphate hydrolases"/>
    <property type="match status" value="1"/>
</dbReference>
<accession>A0A4R3N8B5</accession>
<dbReference type="EMBL" id="SMAN01000004">
    <property type="protein sequence ID" value="TCT25004.1"/>
    <property type="molecule type" value="Genomic_DNA"/>
</dbReference>
<dbReference type="SMART" id="SM00382">
    <property type="entry name" value="AAA"/>
    <property type="match status" value="1"/>
</dbReference>
<gene>
    <name evidence="2" type="ORF">EDD68_10471</name>
</gene>
<keyword evidence="3" id="KW-1185">Reference proteome</keyword>
<keyword evidence="2" id="KW-0547">Nucleotide-binding</keyword>
<dbReference type="InterPro" id="IPR002611">
    <property type="entry name" value="IstB_ATP-bd"/>
</dbReference>
<evidence type="ECO:0000259" key="1">
    <source>
        <dbReference type="SMART" id="SM00382"/>
    </source>
</evidence>
<dbReference type="InterPro" id="IPR003593">
    <property type="entry name" value="AAA+_ATPase"/>
</dbReference>
<dbReference type="RefSeq" id="WP_132371169.1">
    <property type="nucleotide sequence ID" value="NZ_SMAN01000004.1"/>
</dbReference>
<dbReference type="Proteomes" id="UP000294650">
    <property type="component" value="Unassembled WGS sequence"/>
</dbReference>
<keyword evidence="2" id="KW-0378">Hydrolase</keyword>
<organism evidence="2 3">
    <name type="scientific">Melghiribacillus thermohalophilus</name>
    <dbReference type="NCBI Taxonomy" id="1324956"/>
    <lineage>
        <taxon>Bacteria</taxon>
        <taxon>Bacillati</taxon>
        <taxon>Bacillota</taxon>
        <taxon>Bacilli</taxon>
        <taxon>Bacillales</taxon>
        <taxon>Bacillaceae</taxon>
        <taxon>Melghiribacillus</taxon>
    </lineage>
</organism>
<dbReference type="PANTHER" id="PTHR30050">
    <property type="entry name" value="CHROMOSOMAL REPLICATION INITIATOR PROTEIN DNAA"/>
    <property type="match status" value="1"/>
</dbReference>
<evidence type="ECO:0000313" key="2">
    <source>
        <dbReference type="EMBL" id="TCT25004.1"/>
    </source>
</evidence>
<dbReference type="GO" id="GO:0004386">
    <property type="term" value="F:helicase activity"/>
    <property type="evidence" value="ECO:0007669"/>
    <property type="project" value="UniProtKB-KW"/>
</dbReference>
<evidence type="ECO:0000313" key="3">
    <source>
        <dbReference type="Proteomes" id="UP000294650"/>
    </source>
</evidence>
<keyword evidence="2" id="KW-0347">Helicase</keyword>
<dbReference type="CDD" id="cd00009">
    <property type="entry name" value="AAA"/>
    <property type="match status" value="1"/>
</dbReference>
<dbReference type="Pfam" id="PF07319">
    <property type="entry name" value="DnaI_N"/>
    <property type="match status" value="1"/>
</dbReference>
<dbReference type="InterPro" id="IPR027417">
    <property type="entry name" value="P-loop_NTPase"/>
</dbReference>
<dbReference type="GO" id="GO:0006260">
    <property type="term" value="P:DNA replication"/>
    <property type="evidence" value="ECO:0007669"/>
    <property type="project" value="TreeGrafter"/>
</dbReference>
<dbReference type="Pfam" id="PF01695">
    <property type="entry name" value="IstB_IS21"/>
    <property type="match status" value="1"/>
</dbReference>
<dbReference type="OrthoDB" id="61127at2"/>
<dbReference type="NCBIfam" id="NF006505">
    <property type="entry name" value="PRK08939.1"/>
    <property type="match status" value="1"/>
</dbReference>
<dbReference type="PANTHER" id="PTHR30050:SF8">
    <property type="entry name" value="PRIMOSOMAL PROTEIN DNAI"/>
    <property type="match status" value="1"/>
</dbReference>
<sequence>MEPIQSTLRKWMRESERFQKTYQHMKQSLLDSPEIKDFLDRHPDLTERDIETQLIKLYEYHSQSKKCEHCPSLKECRNLVRGYVPHIHASGGHIRITYDRCPKKRQADEQNRKKSLVQSLYMPKEILEANFDDIWLDDPERYEAIRKIRQYLEQDQITRGLYLHGPFGVGKTYLLGALANKLAERNIQSLFIYMPEFVREIKSSINDSTLNEKIDRFKRVPVLILDDIGAEFQSSWFRDEVLGAILQYRMMEHLPVFFTSNYSLKELEKNLSSNHRGETELMKAGRIVERIRQVSEPVAMWGQNHRR</sequence>
<dbReference type="InterPro" id="IPR009928">
    <property type="entry name" value="DnaI_N"/>
</dbReference>
<proteinExistence type="predicted"/>